<dbReference type="InterPro" id="IPR040256">
    <property type="entry name" value="At4g02000-like"/>
</dbReference>
<dbReference type="EnsemblPlants" id="evm.model.04.1305">
    <property type="protein sequence ID" value="cds.evm.model.04.1305"/>
    <property type="gene ID" value="evm.TU.04.1305"/>
</dbReference>
<dbReference type="Gene3D" id="3.60.10.10">
    <property type="entry name" value="Endonuclease/exonuclease/phosphatase"/>
    <property type="match status" value="1"/>
</dbReference>
<dbReference type="PROSITE" id="PS50158">
    <property type="entry name" value="ZF_CCHC"/>
    <property type="match status" value="1"/>
</dbReference>
<dbReference type="Pfam" id="PF03372">
    <property type="entry name" value="Exo_endo_phos"/>
    <property type="match status" value="1"/>
</dbReference>
<dbReference type="EMBL" id="UZAU01000384">
    <property type="status" value="NOT_ANNOTATED_CDS"/>
    <property type="molecule type" value="Genomic_DNA"/>
</dbReference>
<evidence type="ECO:0000256" key="1">
    <source>
        <dbReference type="PROSITE-ProRule" id="PRU00047"/>
    </source>
</evidence>
<keyword evidence="1" id="KW-0863">Zinc-finger</keyword>
<dbReference type="PANTHER" id="PTHR31286">
    <property type="entry name" value="GLYCINE-RICH CELL WALL STRUCTURAL PROTEIN 1.8-LIKE"/>
    <property type="match status" value="1"/>
</dbReference>
<dbReference type="Proteomes" id="UP000596661">
    <property type="component" value="Chromosome 4"/>
</dbReference>
<reference evidence="3" key="1">
    <citation type="submission" date="2018-11" db="EMBL/GenBank/DDBJ databases">
        <authorList>
            <person name="Grassa J C."/>
        </authorList>
    </citation>
    <scope>NUCLEOTIDE SEQUENCE [LARGE SCALE GENOMIC DNA]</scope>
</reference>
<dbReference type="AlphaFoldDB" id="A0A803PCJ8"/>
<dbReference type="InterPro" id="IPR036691">
    <property type="entry name" value="Endo/exonu/phosph_ase_sf"/>
</dbReference>
<dbReference type="PANTHER" id="PTHR31286:SF167">
    <property type="entry name" value="OS09G0268800 PROTEIN"/>
    <property type="match status" value="1"/>
</dbReference>
<dbReference type="GO" id="GO:0003824">
    <property type="term" value="F:catalytic activity"/>
    <property type="evidence" value="ECO:0007669"/>
    <property type="project" value="InterPro"/>
</dbReference>
<dbReference type="GO" id="GO:0008270">
    <property type="term" value="F:zinc ion binding"/>
    <property type="evidence" value="ECO:0007669"/>
    <property type="project" value="UniProtKB-KW"/>
</dbReference>
<evidence type="ECO:0000313" key="3">
    <source>
        <dbReference type="EnsemblPlants" id="cds.evm.model.04.1305"/>
    </source>
</evidence>
<dbReference type="Gramene" id="evm.model.04.1305">
    <property type="protein sequence ID" value="cds.evm.model.04.1305"/>
    <property type="gene ID" value="evm.TU.04.1305"/>
</dbReference>
<proteinExistence type="predicted"/>
<keyword evidence="1" id="KW-0479">Metal-binding</keyword>
<organism evidence="3 4">
    <name type="scientific">Cannabis sativa</name>
    <name type="common">Hemp</name>
    <name type="synonym">Marijuana</name>
    <dbReference type="NCBI Taxonomy" id="3483"/>
    <lineage>
        <taxon>Eukaryota</taxon>
        <taxon>Viridiplantae</taxon>
        <taxon>Streptophyta</taxon>
        <taxon>Embryophyta</taxon>
        <taxon>Tracheophyta</taxon>
        <taxon>Spermatophyta</taxon>
        <taxon>Magnoliopsida</taxon>
        <taxon>eudicotyledons</taxon>
        <taxon>Gunneridae</taxon>
        <taxon>Pentapetalae</taxon>
        <taxon>rosids</taxon>
        <taxon>fabids</taxon>
        <taxon>Rosales</taxon>
        <taxon>Cannabaceae</taxon>
        <taxon>Cannabis</taxon>
    </lineage>
</organism>
<dbReference type="GO" id="GO:0003676">
    <property type="term" value="F:nucleic acid binding"/>
    <property type="evidence" value="ECO:0007669"/>
    <property type="project" value="InterPro"/>
</dbReference>
<dbReference type="InterPro" id="IPR001878">
    <property type="entry name" value="Znf_CCHC"/>
</dbReference>
<protein>
    <recommendedName>
        <fullName evidence="2">CCHC-type domain-containing protein</fullName>
    </recommendedName>
</protein>
<sequence length="1158" mass="128760">MTVNEATILDFVDKTWKCKVSVVALKESALNPNCFEFGFARAANRDWALANGPWCVRGYSLILQAWSPVKSLSVKLDSMQVWIQIHSLPRDYFSVDNGSILGGKAGKVISVDLEEGQPALWKKFLRVLVELDVNLPLFSGCYFEVESGGNRWIQVKYEKIGIFCYNCGKLGHQRRGCSLSSPVTVVNSTGVPYPMFGPWISTESTYLDVFSGAFSFSLAMGASNRTGRHAQRLKTMASLAVGGRDGSVDCKGKGVRVSMKPVKETVRRSELVSRTKQTTWIPKRSTVIGVPGISSSGNMAELGEDEVGKVSQAFTRNKLKRVDPNLNVAFNLCDKDGSKKLAIGPAISSTGSSPSFKRKEKALANCSGPCKSFGPNLVFNSSSAGGTGPFLMNNLSEQGNGQDVRPIISLGPMVKKNGLPPCDNSKGPLGNGPTKTLSNESSICGQEVNFHHDEELALSNFFQAQDTLLQELKNFGNLDLFEIKSIGGDIGVPTTSEVNPRTTPFKRRKFDGASSSLCPRPWKLLRAHPWAIRDFPWDTKKSDDATNVIEDEPSEDISLSNSESIGLDNWRTQGKNVISFRPMEGTFVVEDSGSFGSAQSHSPVEETSTVRELKSLIRSRSPDFIFLTELKVAATALVRSLHSLHFYFHIIVPAVGTAGGIILAWKFGFEFECIASSQHHITGIVYSDPHSHPWLLSCVYGPPYFHAKKTFWETLMATGDRFGGSWLILGDTNFVLSDSEREGSKSRDQFVPVISSLVNARGLINMPIQGERLTWDNHRSGSNHVKSALDKGLINGDWMRLFPKAVLCSFQTSNSDHRPLCLFSDGLGEKTRRSFKFEEAWTRDERSKLVVDSAWKSVIFPWAPARIFKKIGATRVALMHWNRSQFGKMDTLIRDLERKLDLIQSLPVGSRQWEIERNLRASLNEARVRKEVYWKQRARVSWLKEGDKCSKFFFLSASIKGRRNAIESILNKDNVWISKRELVGAEFLDFFQGIFSGSDTGMAPNCYNLVREVLSSEDQADLIRRPSLEEVRTTLFAMSSNKAPGPDGMSVLFFKHYWDSVGADFCEAVVDFFQTGRMHKGVNTTNIVLIPKVQNPKRPNHFRPISLCNVVYKVISKIIANRIKPLLPKFIAHQAALSSGRNIGDNNIDSSGNYPFFQ</sequence>
<keyword evidence="4" id="KW-1185">Reference proteome</keyword>
<dbReference type="SUPFAM" id="SSF56219">
    <property type="entry name" value="DNase I-like"/>
    <property type="match status" value="1"/>
</dbReference>
<keyword evidence="1" id="KW-0862">Zinc</keyword>
<dbReference type="InterPro" id="IPR025836">
    <property type="entry name" value="Zn_knuckle_CX2CX4HX4C"/>
</dbReference>
<dbReference type="Pfam" id="PF14392">
    <property type="entry name" value="zf-CCHC_4"/>
    <property type="match status" value="1"/>
</dbReference>
<evidence type="ECO:0000259" key="2">
    <source>
        <dbReference type="PROSITE" id="PS50158"/>
    </source>
</evidence>
<dbReference type="OMA" id="VWISKRE"/>
<reference evidence="3" key="2">
    <citation type="submission" date="2021-03" db="UniProtKB">
        <authorList>
            <consortium name="EnsemblPlants"/>
        </authorList>
    </citation>
    <scope>IDENTIFICATION</scope>
</reference>
<name>A0A803PCJ8_CANSA</name>
<dbReference type="InterPro" id="IPR005135">
    <property type="entry name" value="Endo/exonuclease/phosphatase"/>
</dbReference>
<accession>A0A803PCJ8</accession>
<feature type="domain" description="CCHC-type" evidence="2">
    <location>
        <begin position="164"/>
        <end position="177"/>
    </location>
</feature>
<evidence type="ECO:0000313" key="4">
    <source>
        <dbReference type="Proteomes" id="UP000596661"/>
    </source>
</evidence>